<reference evidence="11" key="1">
    <citation type="submission" date="2017-04" db="EMBL/GenBank/DDBJ databases">
        <title>Function of individual gut microbiota members based on whole genome sequencing of pure cultures obtained from chicken caecum.</title>
        <authorList>
            <person name="Medvecky M."/>
            <person name="Cejkova D."/>
            <person name="Polansky O."/>
            <person name="Karasova D."/>
            <person name="Kubasova T."/>
            <person name="Cizek A."/>
            <person name="Rychlik I."/>
        </authorList>
    </citation>
    <scope>NUCLEOTIDE SEQUENCE [LARGE SCALE GENOMIC DNA]</scope>
    <source>
        <strain evidence="11">An178</strain>
    </source>
</reference>
<evidence type="ECO:0000313" key="11">
    <source>
        <dbReference type="Proteomes" id="UP000195447"/>
    </source>
</evidence>
<evidence type="ECO:0000256" key="1">
    <source>
        <dbReference type="ARBA" id="ARBA00022490"/>
    </source>
</evidence>
<evidence type="ECO:0000256" key="2">
    <source>
        <dbReference type="ARBA" id="ARBA00022722"/>
    </source>
</evidence>
<comment type="subunit">
    <text evidence="5">Heterooligomer composed of large and small subunits.</text>
</comment>
<dbReference type="Pfam" id="PF13742">
    <property type="entry name" value="tRNA_anti_2"/>
    <property type="match status" value="1"/>
</dbReference>
<gene>
    <name evidence="5" type="primary">xseA</name>
    <name evidence="10" type="ORF">B5F14_04205</name>
</gene>
<comment type="similarity">
    <text evidence="5 6">Belongs to the XseA family.</text>
</comment>
<keyword evidence="7" id="KW-0175">Coiled coil</keyword>
<dbReference type="InterPro" id="IPR020579">
    <property type="entry name" value="Exonuc_VII_lsu_C"/>
</dbReference>
<keyword evidence="11" id="KW-1185">Reference proteome</keyword>
<evidence type="ECO:0000256" key="6">
    <source>
        <dbReference type="RuleBase" id="RU004355"/>
    </source>
</evidence>
<evidence type="ECO:0000259" key="9">
    <source>
        <dbReference type="Pfam" id="PF13742"/>
    </source>
</evidence>
<sequence>MSQDMIVPISAVVSRIKTIVSNIEVHKVWIQGEVSNLTKHRSGHYYFSIKDNYAELSCVMFSSYVNKLTFSLEEGMKVLVKGSLNVYEQRGNLQLYVRTIKQDGMGELFLEFEKRKEMLFKQGYFEDSHKTIKPDFIENIGLITAKEGAALHDVMSTIQRRWPMLKVTLYPAYVQGSFAPASLIKQLKKADQNDHDAILIVRGGGSFEDLFCFNDVELVKTIYNAKTYIVSGVGHEVDTTLCDLVSDHRSVTPTAAAQWVTNDQYDVLNEIQNKQDLLINQMRHILDVNQTRYLNISANPYMQDPKLWIKQKQLALENLESRLDKHKEMFSNQQNKIEELKKSMYHAFDQKLINASHYREDKHKEMIHAIELYHMVVKKHLKENEGLLDAYSPLKVLTRGYSITNNNEHVIRSVNEVNEGDMIFTRLSDGTITSKIIKKEKQNG</sequence>
<dbReference type="PANTHER" id="PTHR30008">
    <property type="entry name" value="EXODEOXYRIBONUCLEASE 7 LARGE SUBUNIT"/>
    <property type="match status" value="1"/>
</dbReference>
<dbReference type="HAMAP" id="MF_00378">
    <property type="entry name" value="Exonuc_7_L"/>
    <property type="match status" value="1"/>
</dbReference>
<dbReference type="Pfam" id="PF02601">
    <property type="entry name" value="Exonuc_VII_L"/>
    <property type="match status" value="1"/>
</dbReference>
<dbReference type="InterPro" id="IPR012340">
    <property type="entry name" value="NA-bd_OB-fold"/>
</dbReference>
<keyword evidence="2 5" id="KW-0540">Nuclease</keyword>
<keyword evidence="3 5" id="KW-0378">Hydrolase</keyword>
<dbReference type="GO" id="GO:0008855">
    <property type="term" value="F:exodeoxyribonuclease VII activity"/>
    <property type="evidence" value="ECO:0007669"/>
    <property type="project" value="UniProtKB-UniRule"/>
</dbReference>
<organism evidence="10 11">
    <name type="scientific">Faecalitalea cylindroides</name>
    <dbReference type="NCBI Taxonomy" id="39483"/>
    <lineage>
        <taxon>Bacteria</taxon>
        <taxon>Bacillati</taxon>
        <taxon>Bacillota</taxon>
        <taxon>Erysipelotrichia</taxon>
        <taxon>Erysipelotrichales</taxon>
        <taxon>Erysipelotrichaceae</taxon>
        <taxon>Faecalitalea</taxon>
    </lineage>
</organism>
<evidence type="ECO:0000259" key="8">
    <source>
        <dbReference type="Pfam" id="PF02601"/>
    </source>
</evidence>
<dbReference type="InterPro" id="IPR003753">
    <property type="entry name" value="Exonuc_VII_L"/>
</dbReference>
<comment type="subcellular location">
    <subcellularLocation>
        <location evidence="5 6">Cytoplasm</location>
    </subcellularLocation>
</comment>
<feature type="domain" description="OB-fold nucleic acid binding" evidence="9">
    <location>
        <begin position="9"/>
        <end position="100"/>
    </location>
</feature>
<dbReference type="EMBL" id="NFKM01000006">
    <property type="protein sequence ID" value="OUP61116.1"/>
    <property type="molecule type" value="Genomic_DNA"/>
</dbReference>
<dbReference type="GO" id="GO:0003676">
    <property type="term" value="F:nucleic acid binding"/>
    <property type="evidence" value="ECO:0007669"/>
    <property type="project" value="InterPro"/>
</dbReference>
<protein>
    <recommendedName>
        <fullName evidence="5">Exodeoxyribonuclease 7 large subunit</fullName>
        <ecNumber evidence="5">3.1.11.6</ecNumber>
    </recommendedName>
    <alternativeName>
        <fullName evidence="5">Exodeoxyribonuclease VII large subunit</fullName>
        <shortName evidence="5">Exonuclease VII large subunit</shortName>
    </alternativeName>
</protein>
<dbReference type="Proteomes" id="UP000195447">
    <property type="component" value="Unassembled WGS sequence"/>
</dbReference>
<feature type="coiled-coil region" evidence="7">
    <location>
        <begin position="309"/>
        <end position="343"/>
    </location>
</feature>
<dbReference type="GO" id="GO:0005737">
    <property type="term" value="C:cytoplasm"/>
    <property type="evidence" value="ECO:0007669"/>
    <property type="project" value="UniProtKB-SubCell"/>
</dbReference>
<keyword evidence="1 5" id="KW-0963">Cytoplasm</keyword>
<dbReference type="Gene3D" id="2.40.50.140">
    <property type="entry name" value="Nucleic acid-binding proteins"/>
    <property type="match status" value="1"/>
</dbReference>
<evidence type="ECO:0000256" key="3">
    <source>
        <dbReference type="ARBA" id="ARBA00022801"/>
    </source>
</evidence>
<accession>A0A1Y4LWX5</accession>
<dbReference type="GO" id="GO:0006308">
    <property type="term" value="P:DNA catabolic process"/>
    <property type="evidence" value="ECO:0007669"/>
    <property type="project" value="UniProtKB-UniRule"/>
</dbReference>
<feature type="domain" description="Exonuclease VII large subunit C-terminal" evidence="8">
    <location>
        <begin position="124"/>
        <end position="434"/>
    </location>
</feature>
<dbReference type="PANTHER" id="PTHR30008:SF0">
    <property type="entry name" value="EXODEOXYRIBONUCLEASE 7 LARGE SUBUNIT"/>
    <property type="match status" value="1"/>
</dbReference>
<name>A0A1Y4LWX5_9FIRM</name>
<dbReference type="InterPro" id="IPR025824">
    <property type="entry name" value="OB-fold_nuc-bd_dom"/>
</dbReference>
<dbReference type="RefSeq" id="WP_087158453.1">
    <property type="nucleotide sequence ID" value="NZ_NFKM01000006.1"/>
</dbReference>
<dbReference type="CDD" id="cd04489">
    <property type="entry name" value="ExoVII_LU_OBF"/>
    <property type="match status" value="1"/>
</dbReference>
<evidence type="ECO:0000256" key="7">
    <source>
        <dbReference type="SAM" id="Coils"/>
    </source>
</evidence>
<dbReference type="AlphaFoldDB" id="A0A1Y4LWX5"/>
<evidence type="ECO:0000256" key="5">
    <source>
        <dbReference type="HAMAP-Rule" id="MF_00378"/>
    </source>
</evidence>
<dbReference type="GO" id="GO:0009318">
    <property type="term" value="C:exodeoxyribonuclease VII complex"/>
    <property type="evidence" value="ECO:0007669"/>
    <property type="project" value="UniProtKB-UniRule"/>
</dbReference>
<dbReference type="NCBIfam" id="TIGR00237">
    <property type="entry name" value="xseA"/>
    <property type="match status" value="1"/>
</dbReference>
<comment type="catalytic activity">
    <reaction evidence="5 6">
        <text>Exonucleolytic cleavage in either 5'- to 3'- or 3'- to 5'-direction to yield nucleoside 5'-phosphates.</text>
        <dbReference type="EC" id="3.1.11.6"/>
    </reaction>
</comment>
<dbReference type="EC" id="3.1.11.6" evidence="5"/>
<comment type="caution">
    <text evidence="10">The sequence shown here is derived from an EMBL/GenBank/DDBJ whole genome shotgun (WGS) entry which is preliminary data.</text>
</comment>
<evidence type="ECO:0000313" key="10">
    <source>
        <dbReference type="EMBL" id="OUP61116.1"/>
    </source>
</evidence>
<evidence type="ECO:0000256" key="4">
    <source>
        <dbReference type="ARBA" id="ARBA00022839"/>
    </source>
</evidence>
<comment type="function">
    <text evidence="5">Bidirectionally degrades single-stranded DNA into large acid-insoluble oligonucleotides, which are then degraded further into small acid-soluble oligonucleotides.</text>
</comment>
<proteinExistence type="inferred from homology"/>
<keyword evidence="4 5" id="KW-0269">Exonuclease</keyword>